<comment type="caution">
    <text evidence="2">The sequence shown here is derived from an EMBL/GenBank/DDBJ whole genome shotgun (WGS) entry which is preliminary data.</text>
</comment>
<keyword evidence="1" id="KW-1133">Transmembrane helix</keyword>
<evidence type="ECO:0000256" key="1">
    <source>
        <dbReference type="SAM" id="Phobius"/>
    </source>
</evidence>
<evidence type="ECO:0000313" key="3">
    <source>
        <dbReference type="Proteomes" id="UP000294545"/>
    </source>
</evidence>
<feature type="transmembrane region" description="Helical" evidence="1">
    <location>
        <begin position="53"/>
        <end position="72"/>
    </location>
</feature>
<dbReference type="AlphaFoldDB" id="A0A4R1MPM3"/>
<gene>
    <name evidence="2" type="ORF">EDC19_2174</name>
</gene>
<keyword evidence="1" id="KW-0812">Transmembrane</keyword>
<dbReference type="EMBL" id="SMGQ01000014">
    <property type="protein sequence ID" value="TCK92439.1"/>
    <property type="molecule type" value="Genomic_DNA"/>
</dbReference>
<accession>A0A4R1MPM3</accession>
<dbReference type="Proteomes" id="UP000294545">
    <property type="component" value="Unassembled WGS sequence"/>
</dbReference>
<dbReference type="Pfam" id="PF13782">
    <property type="entry name" value="SpoVAB"/>
    <property type="match status" value="1"/>
</dbReference>
<feature type="transmembrane region" description="Helical" evidence="1">
    <location>
        <begin position="78"/>
        <end position="105"/>
    </location>
</feature>
<sequence length="143" mass="15383">MWINYIILAIIGFGAGIVISGGVFAFIAVIGLIPRIIRKTNTQDFVHVYEDAVTFGGIFGVLCLVFNIRVPIGVLGSGIFGIFAGVFVGGLAVSLAEVLNVIPILTRRMNIHRGMSYLIVALAMGKMIGSLVYYLIPGFAQYK</sequence>
<name>A0A4R1MPM3_9FIRM</name>
<reference evidence="2 3" key="1">
    <citation type="submission" date="2019-03" db="EMBL/GenBank/DDBJ databases">
        <title>Genomic Encyclopedia of Type Strains, Phase IV (KMG-IV): sequencing the most valuable type-strain genomes for metagenomic binning, comparative biology and taxonomic classification.</title>
        <authorList>
            <person name="Goeker M."/>
        </authorList>
    </citation>
    <scope>NUCLEOTIDE SEQUENCE [LARGE SCALE GENOMIC DNA]</scope>
    <source>
        <strain evidence="2 3">DSM 24176</strain>
    </source>
</reference>
<organism evidence="2 3">
    <name type="scientific">Natranaerovirga hydrolytica</name>
    <dbReference type="NCBI Taxonomy" id="680378"/>
    <lineage>
        <taxon>Bacteria</taxon>
        <taxon>Bacillati</taxon>
        <taxon>Bacillota</taxon>
        <taxon>Clostridia</taxon>
        <taxon>Lachnospirales</taxon>
        <taxon>Natranaerovirgaceae</taxon>
        <taxon>Natranaerovirga</taxon>
    </lineage>
</organism>
<proteinExistence type="predicted"/>
<keyword evidence="3" id="KW-1185">Reference proteome</keyword>
<protein>
    <submittedName>
        <fullName evidence="2">Stage V sporulation protein AB</fullName>
    </submittedName>
</protein>
<dbReference type="InterPro" id="IPR020144">
    <property type="entry name" value="SpoVAB"/>
</dbReference>
<feature type="transmembrane region" description="Helical" evidence="1">
    <location>
        <begin position="6"/>
        <end position="33"/>
    </location>
</feature>
<feature type="transmembrane region" description="Helical" evidence="1">
    <location>
        <begin position="117"/>
        <end position="136"/>
    </location>
</feature>
<dbReference type="RefSeq" id="WP_165868591.1">
    <property type="nucleotide sequence ID" value="NZ_SMGQ01000014.1"/>
</dbReference>
<keyword evidence="1" id="KW-0472">Membrane</keyword>
<evidence type="ECO:0000313" key="2">
    <source>
        <dbReference type="EMBL" id="TCK92439.1"/>
    </source>
</evidence>